<keyword evidence="2" id="KW-1185">Reference proteome</keyword>
<gene>
    <name evidence="1" type="ORF">DEBURN_LOCUS9855</name>
</gene>
<sequence>DQRTEIEKLKKQLQKAYEDIAKIHDLYNEQHKKNEILIRQQNSQFINQQECIKAIIKIANAKRESLFNDIESLIRDNNKFSIESLITYTSREWFNKRNQVAIKFIETLVHNNQDNTLSQEKIFKTAVAIDTIYGARHGKYVSEIQLVALAIKYSIARSKMIINIDNHITSSGSYYRFQKWLEELSENEESLPEGLLFLTFDNEQRGQKNYLIEDLI</sequence>
<evidence type="ECO:0000313" key="2">
    <source>
        <dbReference type="Proteomes" id="UP000789706"/>
    </source>
</evidence>
<accession>A0A9N9CPE2</accession>
<dbReference type="EMBL" id="CAJVPK010002198">
    <property type="protein sequence ID" value="CAG8608311.1"/>
    <property type="molecule type" value="Genomic_DNA"/>
</dbReference>
<name>A0A9N9CPE2_9GLOM</name>
<feature type="non-terminal residue" evidence="1">
    <location>
        <position position="1"/>
    </location>
</feature>
<protein>
    <submittedName>
        <fullName evidence="1">9856_t:CDS:1</fullName>
    </submittedName>
</protein>
<organism evidence="1 2">
    <name type="scientific">Diversispora eburnea</name>
    <dbReference type="NCBI Taxonomy" id="1213867"/>
    <lineage>
        <taxon>Eukaryota</taxon>
        <taxon>Fungi</taxon>
        <taxon>Fungi incertae sedis</taxon>
        <taxon>Mucoromycota</taxon>
        <taxon>Glomeromycotina</taxon>
        <taxon>Glomeromycetes</taxon>
        <taxon>Diversisporales</taxon>
        <taxon>Diversisporaceae</taxon>
        <taxon>Diversispora</taxon>
    </lineage>
</organism>
<evidence type="ECO:0000313" key="1">
    <source>
        <dbReference type="EMBL" id="CAG8608311.1"/>
    </source>
</evidence>
<comment type="caution">
    <text evidence="1">The sequence shown here is derived from an EMBL/GenBank/DDBJ whole genome shotgun (WGS) entry which is preliminary data.</text>
</comment>
<proteinExistence type="predicted"/>
<reference evidence="1" key="1">
    <citation type="submission" date="2021-06" db="EMBL/GenBank/DDBJ databases">
        <authorList>
            <person name="Kallberg Y."/>
            <person name="Tangrot J."/>
            <person name="Rosling A."/>
        </authorList>
    </citation>
    <scope>NUCLEOTIDE SEQUENCE</scope>
    <source>
        <strain evidence="1">AZ414A</strain>
    </source>
</reference>
<dbReference type="OrthoDB" id="2435337at2759"/>
<dbReference type="AlphaFoldDB" id="A0A9N9CPE2"/>
<dbReference type="Proteomes" id="UP000789706">
    <property type="component" value="Unassembled WGS sequence"/>
</dbReference>